<organism evidence="2 3">
    <name type="scientific">Parthenolecanium corni</name>
    <dbReference type="NCBI Taxonomy" id="536013"/>
    <lineage>
        <taxon>Eukaryota</taxon>
        <taxon>Metazoa</taxon>
        <taxon>Ecdysozoa</taxon>
        <taxon>Arthropoda</taxon>
        <taxon>Hexapoda</taxon>
        <taxon>Insecta</taxon>
        <taxon>Pterygota</taxon>
        <taxon>Neoptera</taxon>
        <taxon>Paraneoptera</taxon>
        <taxon>Hemiptera</taxon>
        <taxon>Sternorrhyncha</taxon>
        <taxon>Coccoidea</taxon>
        <taxon>Coccidae</taxon>
        <taxon>Parthenolecanium</taxon>
    </lineage>
</organism>
<feature type="region of interest" description="Disordered" evidence="1">
    <location>
        <begin position="1"/>
        <end position="22"/>
    </location>
</feature>
<gene>
    <name evidence="2" type="ORF">V9T40_001943</name>
</gene>
<feature type="compositionally biased region" description="Polar residues" evidence="1">
    <location>
        <begin position="68"/>
        <end position="86"/>
    </location>
</feature>
<reference evidence="2 3" key="1">
    <citation type="submission" date="2024-03" db="EMBL/GenBank/DDBJ databases">
        <title>Adaptation during the transition from Ophiocordyceps entomopathogen to insect associate is accompanied by gene loss and intensified selection.</title>
        <authorList>
            <person name="Ward C.M."/>
            <person name="Onetto C.A."/>
            <person name="Borneman A.R."/>
        </authorList>
    </citation>
    <scope>NUCLEOTIDE SEQUENCE [LARGE SCALE GENOMIC DNA]</scope>
    <source>
        <strain evidence="2">AWRI1</strain>
        <tissue evidence="2">Single Adult Female</tissue>
    </source>
</reference>
<protein>
    <submittedName>
        <fullName evidence="2">Uncharacterized protein</fullName>
    </submittedName>
</protein>
<dbReference type="Proteomes" id="UP001367676">
    <property type="component" value="Unassembled WGS sequence"/>
</dbReference>
<feature type="region of interest" description="Disordered" evidence="1">
    <location>
        <begin position="68"/>
        <end position="114"/>
    </location>
</feature>
<dbReference type="EMBL" id="JBBCAQ010000022">
    <property type="protein sequence ID" value="KAK7590330.1"/>
    <property type="molecule type" value="Genomic_DNA"/>
</dbReference>
<keyword evidence="3" id="KW-1185">Reference proteome</keyword>
<evidence type="ECO:0000256" key="1">
    <source>
        <dbReference type="SAM" id="MobiDB-lite"/>
    </source>
</evidence>
<sequence>MEHLRGPKSWEIPDSLPLTDEESESLENFIEYLNQKLEQGSKPSLDDEEMKSYLDIASRDFKREITITLDSSSSRNGTQQNTSTPSDVKFVAEPDKSLSSCEGPAVEDSTPSTSYGQGAIPWSNMELDWNFVDEGIDSDGLSWMTETSDIEKLAKKAALLQPSRNEQQVLKHINYKESRMSEALERFHGRLKNLDISTLTELKFLVVYMSTNSQICVHRQQSQNTIPVICRQLNTIAVFIGWFVTNGPIFDFNQCKRMVAERVALRGDKFDLPKTICGILRRNSHVTEADVKILGRLFDKPTYNTAAALDHLDPRKSPYDYMPLFLDRVYEWFESEYANFMRRQQYRNA</sequence>
<evidence type="ECO:0000313" key="2">
    <source>
        <dbReference type="EMBL" id="KAK7590330.1"/>
    </source>
</evidence>
<accession>A0AAN9TFP4</accession>
<name>A0AAN9TFP4_9HEMI</name>
<proteinExistence type="predicted"/>
<evidence type="ECO:0000313" key="3">
    <source>
        <dbReference type="Proteomes" id="UP001367676"/>
    </source>
</evidence>
<comment type="caution">
    <text evidence="2">The sequence shown here is derived from an EMBL/GenBank/DDBJ whole genome shotgun (WGS) entry which is preliminary data.</text>
</comment>
<dbReference type="AlphaFoldDB" id="A0AAN9TFP4"/>